<evidence type="ECO:0000313" key="6">
    <source>
        <dbReference type="EMBL" id="KAH9369597.1"/>
    </source>
</evidence>
<reference evidence="6 7" key="1">
    <citation type="journal article" date="2020" name="Cell">
        <title>Large-Scale Comparative Analyses of Tick Genomes Elucidate Their Genetic Diversity and Vector Capacities.</title>
        <authorList>
            <consortium name="Tick Genome and Microbiome Consortium (TIGMIC)"/>
            <person name="Jia N."/>
            <person name="Wang J."/>
            <person name="Shi W."/>
            <person name="Du L."/>
            <person name="Sun Y."/>
            <person name="Zhan W."/>
            <person name="Jiang J.F."/>
            <person name="Wang Q."/>
            <person name="Zhang B."/>
            <person name="Ji P."/>
            <person name="Bell-Sakyi L."/>
            <person name="Cui X.M."/>
            <person name="Yuan T.T."/>
            <person name="Jiang B.G."/>
            <person name="Yang W.F."/>
            <person name="Lam T.T."/>
            <person name="Chang Q.C."/>
            <person name="Ding S.J."/>
            <person name="Wang X.J."/>
            <person name="Zhu J.G."/>
            <person name="Ruan X.D."/>
            <person name="Zhao L."/>
            <person name="Wei J.T."/>
            <person name="Ye R.Z."/>
            <person name="Que T.C."/>
            <person name="Du C.H."/>
            <person name="Zhou Y.H."/>
            <person name="Cheng J.X."/>
            <person name="Dai P.F."/>
            <person name="Guo W.B."/>
            <person name="Han X.H."/>
            <person name="Huang E.J."/>
            <person name="Li L.F."/>
            <person name="Wei W."/>
            <person name="Gao Y.C."/>
            <person name="Liu J.Z."/>
            <person name="Shao H.Z."/>
            <person name="Wang X."/>
            <person name="Wang C.C."/>
            <person name="Yang T.C."/>
            <person name="Huo Q.B."/>
            <person name="Li W."/>
            <person name="Chen H.Y."/>
            <person name="Chen S.E."/>
            <person name="Zhou L.G."/>
            <person name="Ni X.B."/>
            <person name="Tian J.H."/>
            <person name="Sheng Y."/>
            <person name="Liu T."/>
            <person name="Pan Y.S."/>
            <person name="Xia L.Y."/>
            <person name="Li J."/>
            <person name="Zhao F."/>
            <person name="Cao W.C."/>
        </authorList>
    </citation>
    <scope>NUCLEOTIDE SEQUENCE [LARGE SCALE GENOMIC DNA]</scope>
    <source>
        <strain evidence="6">HaeL-2018</strain>
    </source>
</reference>
<dbReference type="AlphaFoldDB" id="A0A9J6G2R8"/>
<dbReference type="Gene3D" id="1.10.10.60">
    <property type="entry name" value="Homeodomain-like"/>
    <property type="match status" value="1"/>
</dbReference>
<dbReference type="InterPro" id="IPR001356">
    <property type="entry name" value="HD"/>
</dbReference>
<dbReference type="GO" id="GO:0000977">
    <property type="term" value="F:RNA polymerase II transcription regulatory region sequence-specific DNA binding"/>
    <property type="evidence" value="ECO:0007669"/>
    <property type="project" value="TreeGrafter"/>
</dbReference>
<dbReference type="PANTHER" id="PTHR24329:SF543">
    <property type="entry name" value="FI01017P-RELATED"/>
    <property type="match status" value="1"/>
</dbReference>
<dbReference type="SUPFAM" id="SSF46689">
    <property type="entry name" value="Homeodomain-like"/>
    <property type="match status" value="1"/>
</dbReference>
<proteinExistence type="predicted"/>
<comment type="subcellular location">
    <subcellularLocation>
        <location evidence="1 2 3">Nucleus</location>
    </subcellularLocation>
</comment>
<evidence type="ECO:0000259" key="5">
    <source>
        <dbReference type="PROSITE" id="PS50071"/>
    </source>
</evidence>
<sequence length="221" mass="24509">MNHVSGKQLSVYYRQSIDLNPSGIVATFPHVASAANLALPSLKPDPLFFFRCSRAGSPTQSSSPLDYRCHASPTRPSPSPREAMGLSDRADPPCANEGPELPPAVQASPRADLLCHRLASSPSVHGSRFSAAEEAGDRAATTRHHQHNPQNHQQRPPLQQGHPPSGRPPPPMVMRSDSPQEMSDDFPKRKQRRYRTTFTSYQLEELEKAFARTHYPDVFTR</sequence>
<feature type="region of interest" description="Disordered" evidence="4">
    <location>
        <begin position="57"/>
        <end position="105"/>
    </location>
</feature>
<dbReference type="GO" id="GO:0005634">
    <property type="term" value="C:nucleus"/>
    <property type="evidence" value="ECO:0007669"/>
    <property type="project" value="UniProtKB-SubCell"/>
</dbReference>
<dbReference type="InterPro" id="IPR009057">
    <property type="entry name" value="Homeodomain-like_sf"/>
</dbReference>
<evidence type="ECO:0000256" key="2">
    <source>
        <dbReference type="PROSITE-ProRule" id="PRU00108"/>
    </source>
</evidence>
<feature type="compositionally biased region" description="Low complexity" evidence="4">
    <location>
        <begin position="148"/>
        <end position="164"/>
    </location>
</feature>
<feature type="domain" description="Homeobox" evidence="5">
    <location>
        <begin position="189"/>
        <end position="221"/>
    </location>
</feature>
<keyword evidence="2 3" id="KW-0371">Homeobox</keyword>
<evidence type="ECO:0000256" key="4">
    <source>
        <dbReference type="SAM" id="MobiDB-lite"/>
    </source>
</evidence>
<dbReference type="OMA" id="ADPPCAN"/>
<accession>A0A9J6G2R8</accession>
<organism evidence="6 7">
    <name type="scientific">Haemaphysalis longicornis</name>
    <name type="common">Bush tick</name>
    <dbReference type="NCBI Taxonomy" id="44386"/>
    <lineage>
        <taxon>Eukaryota</taxon>
        <taxon>Metazoa</taxon>
        <taxon>Ecdysozoa</taxon>
        <taxon>Arthropoda</taxon>
        <taxon>Chelicerata</taxon>
        <taxon>Arachnida</taxon>
        <taxon>Acari</taxon>
        <taxon>Parasitiformes</taxon>
        <taxon>Ixodida</taxon>
        <taxon>Ixodoidea</taxon>
        <taxon>Ixodidae</taxon>
        <taxon>Haemaphysalinae</taxon>
        <taxon>Haemaphysalis</taxon>
    </lineage>
</organism>
<comment type="caution">
    <text evidence="6">The sequence shown here is derived from an EMBL/GenBank/DDBJ whole genome shotgun (WGS) entry which is preliminary data.</text>
</comment>
<keyword evidence="7" id="KW-1185">Reference proteome</keyword>
<gene>
    <name evidence="6" type="ORF">HPB48_011509</name>
</gene>
<dbReference type="CDD" id="cd00086">
    <property type="entry name" value="homeodomain"/>
    <property type="match status" value="1"/>
</dbReference>
<dbReference type="InterPro" id="IPR050649">
    <property type="entry name" value="Paired_Homeobox_TFs"/>
</dbReference>
<keyword evidence="2 3" id="KW-0539">Nucleus</keyword>
<dbReference type="OrthoDB" id="6162665at2759"/>
<keyword evidence="2 3" id="KW-0238">DNA-binding</keyword>
<name>A0A9J6G2R8_HAELO</name>
<dbReference type="Pfam" id="PF00046">
    <property type="entry name" value="Homeodomain"/>
    <property type="match status" value="1"/>
</dbReference>
<dbReference type="GO" id="GO:0000981">
    <property type="term" value="F:DNA-binding transcription factor activity, RNA polymerase II-specific"/>
    <property type="evidence" value="ECO:0007669"/>
    <property type="project" value="TreeGrafter"/>
</dbReference>
<dbReference type="PANTHER" id="PTHR24329">
    <property type="entry name" value="HOMEOBOX PROTEIN ARISTALESS"/>
    <property type="match status" value="1"/>
</dbReference>
<dbReference type="Proteomes" id="UP000821853">
    <property type="component" value="Chromosome 3"/>
</dbReference>
<evidence type="ECO:0000256" key="1">
    <source>
        <dbReference type="ARBA" id="ARBA00004123"/>
    </source>
</evidence>
<dbReference type="VEuPathDB" id="VectorBase:HLOH_057611"/>
<dbReference type="PROSITE" id="PS50071">
    <property type="entry name" value="HOMEOBOX_2"/>
    <property type="match status" value="1"/>
</dbReference>
<evidence type="ECO:0000256" key="3">
    <source>
        <dbReference type="RuleBase" id="RU000682"/>
    </source>
</evidence>
<protein>
    <recommendedName>
        <fullName evidence="5">Homeobox domain-containing protein</fullName>
    </recommendedName>
</protein>
<dbReference type="EMBL" id="JABSTR010000005">
    <property type="protein sequence ID" value="KAH9369597.1"/>
    <property type="molecule type" value="Genomic_DNA"/>
</dbReference>
<feature type="region of interest" description="Disordered" evidence="4">
    <location>
        <begin position="122"/>
        <end position="194"/>
    </location>
</feature>
<evidence type="ECO:0000313" key="7">
    <source>
        <dbReference type="Proteomes" id="UP000821853"/>
    </source>
</evidence>